<keyword evidence="3" id="KW-1185">Reference proteome</keyword>
<feature type="region of interest" description="Disordered" evidence="1">
    <location>
        <begin position="82"/>
        <end position="130"/>
    </location>
</feature>
<organism evidence="2 3">
    <name type="scientific">Coniosporium apollinis</name>
    <dbReference type="NCBI Taxonomy" id="61459"/>
    <lineage>
        <taxon>Eukaryota</taxon>
        <taxon>Fungi</taxon>
        <taxon>Dikarya</taxon>
        <taxon>Ascomycota</taxon>
        <taxon>Pezizomycotina</taxon>
        <taxon>Dothideomycetes</taxon>
        <taxon>Dothideomycetes incertae sedis</taxon>
        <taxon>Coniosporium</taxon>
    </lineage>
</organism>
<feature type="compositionally biased region" description="Acidic residues" evidence="1">
    <location>
        <begin position="100"/>
        <end position="116"/>
    </location>
</feature>
<evidence type="ECO:0008006" key="4">
    <source>
        <dbReference type="Google" id="ProtNLM"/>
    </source>
</evidence>
<sequence>MLPPQTPPPCPLGMPFGSPHSDYFTDSSFSPDSVSTSSPDQKYLLHRLERIGVQLLRNEPNAHMLSSVTSALNTVDDILAAPTSQSRQPADLVDSGLFMNDDDTDSLGAGTDEEGDTSGTKDTTRASNDDSVMLQSQHQLGRMQELASELRIRYEEQGKTNDLLLSRLEDAVAKLLRLRSENESLRADLSFDHSELLCLKLEYKALEVQVAPYMDQFPDKELLDDFERWKLDYKDAYKHLLTRREKYYGKQEGVFERSGDHSDNTNDRVAFEKEARAESKLSSPRSLSPAPSAIESVADEELATPMEDVPADPWITKNGTEEELDDGPCGCVECKRPVKTPWQEFCDSAAELAGMYFD</sequence>
<feature type="region of interest" description="Disordered" evidence="1">
    <location>
        <begin position="274"/>
        <end position="293"/>
    </location>
</feature>
<proteinExistence type="predicted"/>
<comment type="caution">
    <text evidence="2">The sequence shown here is derived from an EMBL/GenBank/DDBJ whole genome shotgun (WGS) entry which is preliminary data.</text>
</comment>
<feature type="region of interest" description="Disordered" evidence="1">
    <location>
        <begin position="1"/>
        <end position="41"/>
    </location>
</feature>
<gene>
    <name evidence="2" type="ORF">H2201_004944</name>
</gene>
<dbReference type="EMBL" id="JAPDRL010000034">
    <property type="protein sequence ID" value="KAJ9664892.1"/>
    <property type="molecule type" value="Genomic_DNA"/>
</dbReference>
<feature type="compositionally biased region" description="Low complexity" evidence="1">
    <location>
        <begin position="24"/>
        <end position="39"/>
    </location>
</feature>
<reference evidence="2" key="1">
    <citation type="submission" date="2022-10" db="EMBL/GenBank/DDBJ databases">
        <title>Culturing micro-colonial fungi from biological soil crusts in the Mojave desert and describing Neophaeococcomyces mojavensis, and introducing the new genera and species Taxawa tesnikishii.</title>
        <authorList>
            <person name="Kurbessoian T."/>
            <person name="Stajich J.E."/>
        </authorList>
    </citation>
    <scope>NUCLEOTIDE SEQUENCE</scope>
    <source>
        <strain evidence="2">TK_1</strain>
    </source>
</reference>
<evidence type="ECO:0000313" key="3">
    <source>
        <dbReference type="Proteomes" id="UP001172684"/>
    </source>
</evidence>
<evidence type="ECO:0000313" key="2">
    <source>
        <dbReference type="EMBL" id="KAJ9664892.1"/>
    </source>
</evidence>
<feature type="compositionally biased region" description="Pro residues" evidence="1">
    <location>
        <begin position="1"/>
        <end position="12"/>
    </location>
</feature>
<feature type="compositionally biased region" description="Low complexity" evidence="1">
    <location>
        <begin position="280"/>
        <end position="293"/>
    </location>
</feature>
<dbReference type="Proteomes" id="UP001172684">
    <property type="component" value="Unassembled WGS sequence"/>
</dbReference>
<evidence type="ECO:0000256" key="1">
    <source>
        <dbReference type="SAM" id="MobiDB-lite"/>
    </source>
</evidence>
<protein>
    <recommendedName>
        <fullName evidence="4">Inhibitor of growth protein N-terminal histone-binding domain-containing protein</fullName>
    </recommendedName>
</protein>
<accession>A0ABQ9NR35</accession>
<feature type="region of interest" description="Disordered" evidence="1">
    <location>
        <begin position="301"/>
        <end position="322"/>
    </location>
</feature>
<name>A0ABQ9NR35_9PEZI</name>